<dbReference type="PANTHER" id="PTHR43721:SF11">
    <property type="entry name" value="SELENOCYSTEINE-SPECIFIC ELONGATION FACTOR"/>
    <property type="match status" value="1"/>
</dbReference>
<comment type="caution">
    <text evidence="2">The sequence shown here is derived from an EMBL/GenBank/DDBJ whole genome shotgun (WGS) entry which is preliminary data.</text>
</comment>
<evidence type="ECO:0000313" key="3">
    <source>
        <dbReference type="Proteomes" id="UP001524383"/>
    </source>
</evidence>
<name>A0ABD4TLB3_9EURY</name>
<evidence type="ECO:0000259" key="1">
    <source>
        <dbReference type="Pfam" id="PF03144"/>
    </source>
</evidence>
<accession>A0ABD4TLB3</accession>
<dbReference type="EMBL" id="VOTZ01000005">
    <property type="protein sequence ID" value="MCQ1538095.1"/>
    <property type="molecule type" value="Genomic_DNA"/>
</dbReference>
<dbReference type="InterPro" id="IPR050055">
    <property type="entry name" value="EF-Tu_GTPase"/>
</dbReference>
<dbReference type="AlphaFoldDB" id="A0ABD4TLB3"/>
<dbReference type="Pfam" id="PF03144">
    <property type="entry name" value="GTP_EFTU_D2"/>
    <property type="match status" value="1"/>
</dbReference>
<dbReference type="InterPro" id="IPR009000">
    <property type="entry name" value="Transl_B-barrel_sf"/>
</dbReference>
<feature type="domain" description="Translation elongation factor EFTu-like" evidence="1">
    <location>
        <begin position="163"/>
        <end position="230"/>
    </location>
</feature>
<keyword evidence="3" id="KW-1185">Reference proteome</keyword>
<keyword evidence="2" id="KW-0251">Elongation factor</keyword>
<proteinExistence type="predicted"/>
<dbReference type="SUPFAM" id="SSF50447">
    <property type="entry name" value="Translation proteins"/>
    <property type="match status" value="1"/>
</dbReference>
<dbReference type="Gene3D" id="3.40.50.300">
    <property type="entry name" value="P-loop containing nucleotide triphosphate hydrolases"/>
    <property type="match status" value="1"/>
</dbReference>
<sequence>MGNLTVAAIAPPDILRELGKKGTSSDITFYNIKRETDTITLIEPSRYPERLASLFFSVSMAKAAILVIDEITPQLGECILMLDSAGVSEGFIVLRNYLQKDQVKPLFAGTVLEEYEYCDENWIELKELLLKRAALVESGEPSSGSISHGTMAIDHHFNVKGIGTVVLGGVVNGCLRKHDQLKVLPGERTAQLRSIQKHDDDSGYAVKDDRVGLALKNIDAEDMDRGFVLTTDPAVVVTEEIQADATLVKYWPSHIHEGMVLYSGHWMQFISGKVTAAESAGDFRHPRLTIRLDKPLVYLPGDIVVLHYLEGGKLRIVGSLKLP</sequence>
<dbReference type="Gene3D" id="2.40.30.10">
    <property type="entry name" value="Translation factors"/>
    <property type="match status" value="1"/>
</dbReference>
<dbReference type="InterPro" id="IPR027417">
    <property type="entry name" value="P-loop_NTPase"/>
</dbReference>
<dbReference type="InterPro" id="IPR004161">
    <property type="entry name" value="EFTu-like_2"/>
</dbReference>
<dbReference type="RefSeq" id="WP_255332026.1">
    <property type="nucleotide sequence ID" value="NZ_VOTZ01000005.1"/>
</dbReference>
<dbReference type="GO" id="GO:0003746">
    <property type="term" value="F:translation elongation factor activity"/>
    <property type="evidence" value="ECO:0007669"/>
    <property type="project" value="UniProtKB-KW"/>
</dbReference>
<dbReference type="Proteomes" id="UP001524383">
    <property type="component" value="Unassembled WGS sequence"/>
</dbReference>
<keyword evidence="2" id="KW-0648">Protein biosynthesis</keyword>
<evidence type="ECO:0000313" key="2">
    <source>
        <dbReference type="EMBL" id="MCQ1538095.1"/>
    </source>
</evidence>
<dbReference type="PANTHER" id="PTHR43721">
    <property type="entry name" value="ELONGATION FACTOR TU-RELATED"/>
    <property type="match status" value="1"/>
</dbReference>
<organism evidence="2 3">
    <name type="scientific">Methanocalculus taiwanensis</name>
    <dbReference type="NCBI Taxonomy" id="106207"/>
    <lineage>
        <taxon>Archaea</taxon>
        <taxon>Methanobacteriati</taxon>
        <taxon>Methanobacteriota</taxon>
        <taxon>Stenosarchaea group</taxon>
        <taxon>Methanomicrobia</taxon>
        <taxon>Methanomicrobiales</taxon>
        <taxon>Methanocalculaceae</taxon>
        <taxon>Methanocalculus</taxon>
    </lineage>
</organism>
<gene>
    <name evidence="2" type="ORF">FTO68_03695</name>
</gene>
<protein>
    <submittedName>
        <fullName evidence="2">Elongation factor Tu</fullName>
    </submittedName>
</protein>
<reference evidence="2 3" key="1">
    <citation type="submission" date="2019-08" db="EMBL/GenBank/DDBJ databases">
        <authorList>
            <person name="Chen S.-C."/>
            <person name="Lai M.-C."/>
            <person name="You Y.-T."/>
        </authorList>
    </citation>
    <scope>NUCLEOTIDE SEQUENCE [LARGE SCALE GENOMIC DNA]</scope>
    <source>
        <strain evidence="2 3">P2F9704a</strain>
    </source>
</reference>